<reference evidence="3" key="1">
    <citation type="submission" date="2016-10" db="EMBL/GenBank/DDBJ databases">
        <authorList>
            <person name="Varghese N."/>
            <person name="Submissions S."/>
        </authorList>
    </citation>
    <scope>NUCLEOTIDE SEQUENCE [LARGE SCALE GENOMIC DNA]</scope>
    <source>
        <strain evidence="3">CGMCC 4.3530</strain>
    </source>
</reference>
<dbReference type="InterPro" id="IPR041657">
    <property type="entry name" value="HTH_17"/>
</dbReference>
<dbReference type="Pfam" id="PF12728">
    <property type="entry name" value="HTH_17"/>
    <property type="match status" value="1"/>
</dbReference>
<dbReference type="Proteomes" id="UP000199529">
    <property type="component" value="Unassembled WGS sequence"/>
</dbReference>
<dbReference type="InterPro" id="IPR009061">
    <property type="entry name" value="DNA-bd_dom_put_sf"/>
</dbReference>
<evidence type="ECO:0000259" key="1">
    <source>
        <dbReference type="Pfam" id="PF12728"/>
    </source>
</evidence>
<proteinExistence type="predicted"/>
<name>A0A1H3LGH7_9PSEU</name>
<sequence>MPRRREYLTITKVCEELDITRDTFYKWRNKKTAPRCTKLPNGDLRVDRDDFDEWLESRKEAA</sequence>
<organism evidence="2 3">
    <name type="scientific">Saccharopolyspora shandongensis</name>
    <dbReference type="NCBI Taxonomy" id="418495"/>
    <lineage>
        <taxon>Bacteria</taxon>
        <taxon>Bacillati</taxon>
        <taxon>Actinomycetota</taxon>
        <taxon>Actinomycetes</taxon>
        <taxon>Pseudonocardiales</taxon>
        <taxon>Pseudonocardiaceae</taxon>
        <taxon>Saccharopolyspora</taxon>
    </lineage>
</organism>
<gene>
    <name evidence="2" type="ORF">SAMN05216215_103167</name>
</gene>
<keyword evidence="3" id="KW-1185">Reference proteome</keyword>
<evidence type="ECO:0000313" key="2">
    <source>
        <dbReference type="EMBL" id="SDY63637.1"/>
    </source>
</evidence>
<dbReference type="AlphaFoldDB" id="A0A1H3LGH7"/>
<protein>
    <submittedName>
        <fullName evidence="2">Transcriptional regulator, AlpA family</fullName>
    </submittedName>
</protein>
<feature type="domain" description="Helix-turn-helix" evidence="1">
    <location>
        <begin position="7"/>
        <end position="58"/>
    </location>
</feature>
<dbReference type="EMBL" id="FNOK01000031">
    <property type="protein sequence ID" value="SDY63637.1"/>
    <property type="molecule type" value="Genomic_DNA"/>
</dbReference>
<evidence type="ECO:0000313" key="3">
    <source>
        <dbReference type="Proteomes" id="UP000199529"/>
    </source>
</evidence>
<dbReference type="STRING" id="418495.SAMN05216215_103167"/>
<dbReference type="OrthoDB" id="194758at2"/>
<dbReference type="SUPFAM" id="SSF46955">
    <property type="entry name" value="Putative DNA-binding domain"/>
    <property type="match status" value="1"/>
</dbReference>
<accession>A0A1H3LGH7</accession>
<dbReference type="RefSeq" id="WP_093271034.1">
    <property type="nucleotide sequence ID" value="NZ_FNOK01000031.1"/>
</dbReference>